<evidence type="ECO:0000256" key="2">
    <source>
        <dbReference type="ARBA" id="ARBA00022723"/>
    </source>
</evidence>
<dbReference type="PIRSF" id="PIRSF039012">
    <property type="entry name" value="ASP"/>
    <property type="match status" value="1"/>
</dbReference>
<accession>A0A4R2NNW9</accession>
<protein>
    <recommendedName>
        <fullName evidence="5">Succinylglutamate desuccinylase/Aspartoacylase catalytic domain-containing protein</fullName>
    </recommendedName>
</protein>
<dbReference type="InterPro" id="IPR043795">
    <property type="entry name" value="N-alpha-Ac-DABA-like"/>
</dbReference>
<dbReference type="Gene3D" id="3.40.630.10">
    <property type="entry name" value="Zn peptidases"/>
    <property type="match status" value="1"/>
</dbReference>
<dbReference type="RefSeq" id="WP_132795756.1">
    <property type="nucleotide sequence ID" value="NZ_SLXM01000010.1"/>
</dbReference>
<dbReference type="Pfam" id="PF24827">
    <property type="entry name" value="AstE_AspA_cat"/>
    <property type="match status" value="1"/>
</dbReference>
<keyword evidence="2" id="KW-0479">Metal-binding</keyword>
<evidence type="ECO:0000256" key="4">
    <source>
        <dbReference type="ARBA" id="ARBA00022833"/>
    </source>
</evidence>
<evidence type="ECO:0000313" key="7">
    <source>
        <dbReference type="Proteomes" id="UP000294564"/>
    </source>
</evidence>
<name>A0A4R2NNW9_9FLAO</name>
<sequence>MRHLISLILLLFYFKISGQSSFVFFGEEVKPGTKKHFEIPINDTNNSTIIPVTVFCGILDGKTLGITAGIHGYEYPPILAGQKLIKSINPKSLKGVVILVQISNLASFQKRSPFVNPLDNKNLNRMFPGKKDGTISERIANFITKEVISKSDYFLDIHGGDASEDLMSYSAYYSNSSFPNTSLKGKKMAESLLFENTVVFNTNGKSFMKKNLPSLYCSAEAFKRGIPSVDIECGGLGKVENKSVHQIESGVLNMMKHLEMTIDSPNPRFNKRYNYITERTYHKSSFNGIFYANKRSGDYVTKGMEVGTVTDYFGNIQEIIYAKSDGVILIITGTPPVNKNETILVIGKSKK</sequence>
<dbReference type="InterPro" id="IPR053138">
    <property type="entry name" value="N-alpha-Ac-DABA_deacetylase"/>
</dbReference>
<dbReference type="GO" id="GO:0016811">
    <property type="term" value="F:hydrolase activity, acting on carbon-nitrogen (but not peptide) bonds, in linear amides"/>
    <property type="evidence" value="ECO:0007669"/>
    <property type="project" value="InterPro"/>
</dbReference>
<dbReference type="EMBL" id="SLXM01000010">
    <property type="protein sequence ID" value="TCP22975.1"/>
    <property type="molecule type" value="Genomic_DNA"/>
</dbReference>
<organism evidence="6 7">
    <name type="scientific">Tenacibaculum skagerrakense</name>
    <dbReference type="NCBI Taxonomy" id="186571"/>
    <lineage>
        <taxon>Bacteria</taxon>
        <taxon>Pseudomonadati</taxon>
        <taxon>Bacteroidota</taxon>
        <taxon>Flavobacteriia</taxon>
        <taxon>Flavobacteriales</taxon>
        <taxon>Flavobacteriaceae</taxon>
        <taxon>Tenacibaculum</taxon>
    </lineage>
</organism>
<keyword evidence="4" id="KW-0862">Zinc</keyword>
<evidence type="ECO:0000313" key="6">
    <source>
        <dbReference type="EMBL" id="TCP22975.1"/>
    </source>
</evidence>
<dbReference type="CDD" id="cd18174">
    <property type="entry name" value="M14_ASTE_ASPA_like"/>
    <property type="match status" value="1"/>
</dbReference>
<evidence type="ECO:0000256" key="1">
    <source>
        <dbReference type="ARBA" id="ARBA00001947"/>
    </source>
</evidence>
<evidence type="ECO:0000259" key="5">
    <source>
        <dbReference type="Pfam" id="PF24827"/>
    </source>
</evidence>
<proteinExistence type="predicted"/>
<feature type="domain" description="Succinylglutamate desuccinylase/Aspartoacylase catalytic" evidence="5">
    <location>
        <begin position="60"/>
        <end position="258"/>
    </location>
</feature>
<dbReference type="GO" id="GO:0016788">
    <property type="term" value="F:hydrolase activity, acting on ester bonds"/>
    <property type="evidence" value="ECO:0007669"/>
    <property type="project" value="InterPro"/>
</dbReference>
<dbReference type="InterPro" id="IPR055438">
    <property type="entry name" value="AstE_AspA_cat"/>
</dbReference>
<dbReference type="AlphaFoldDB" id="A0A4R2NNW9"/>
<comment type="cofactor">
    <cofactor evidence="1">
        <name>Zn(2+)</name>
        <dbReference type="ChEBI" id="CHEBI:29105"/>
    </cofactor>
</comment>
<dbReference type="GO" id="GO:0046872">
    <property type="term" value="F:metal ion binding"/>
    <property type="evidence" value="ECO:0007669"/>
    <property type="project" value="UniProtKB-KW"/>
</dbReference>
<comment type="caution">
    <text evidence="6">The sequence shown here is derived from an EMBL/GenBank/DDBJ whole genome shotgun (WGS) entry which is preliminary data.</text>
</comment>
<evidence type="ECO:0000256" key="3">
    <source>
        <dbReference type="ARBA" id="ARBA00022801"/>
    </source>
</evidence>
<dbReference type="PANTHER" id="PTHR37326:SF1">
    <property type="entry name" value="BLL3975 PROTEIN"/>
    <property type="match status" value="1"/>
</dbReference>
<dbReference type="SUPFAM" id="SSF53187">
    <property type="entry name" value="Zn-dependent exopeptidases"/>
    <property type="match status" value="1"/>
</dbReference>
<dbReference type="Proteomes" id="UP000294564">
    <property type="component" value="Unassembled WGS sequence"/>
</dbReference>
<dbReference type="OrthoDB" id="9782876at2"/>
<reference evidence="6 7" key="1">
    <citation type="submission" date="2019-03" db="EMBL/GenBank/DDBJ databases">
        <title>Genomic Encyclopedia of Type Strains, Phase IV (KMG-IV): sequencing the most valuable type-strain genomes for metagenomic binning, comparative biology and taxonomic classification.</title>
        <authorList>
            <person name="Goeker M."/>
        </authorList>
    </citation>
    <scope>NUCLEOTIDE SEQUENCE [LARGE SCALE GENOMIC DNA]</scope>
    <source>
        <strain evidence="6 7">DSM 14836</strain>
    </source>
</reference>
<keyword evidence="3" id="KW-0378">Hydrolase</keyword>
<gene>
    <name evidence="6" type="ORF">EV195_110106</name>
</gene>
<dbReference type="PANTHER" id="PTHR37326">
    <property type="entry name" value="BLL3975 PROTEIN"/>
    <property type="match status" value="1"/>
</dbReference>
<keyword evidence="7" id="KW-1185">Reference proteome</keyword>